<dbReference type="Proteomes" id="UP000234474">
    <property type="component" value="Unassembled WGS sequence"/>
</dbReference>
<dbReference type="GO" id="GO:0046872">
    <property type="term" value="F:metal ion binding"/>
    <property type="evidence" value="ECO:0007669"/>
    <property type="project" value="UniProtKB-KW"/>
</dbReference>
<sequence length="290" mass="32553">MEGLTPSQLTFFRENGYLNHTPHQIHHRRRRNQQKRPHVGDDYFLNSGDKIRFFFEPDAFSSTPDPATGKPTLLKPKQQAINKIGHALHSLSPPFEKVSLSARNAAIAKSLGFVDPRLLQSMVICKQPGIGGAVPPHRDSEFLYTRPPSAVGWWFALQDAGPGNATLGMWKGSHRQGIKRRFVRKIGENGKVVGTEFVENDGPEMPRGSEGYGQDQGQEVKDEDLEILDITAGSLVLIHGNVLHKSEKNTSPRSRFAYTFHVIEGADGWDYDERNWLQPPEGGEFSKLYR</sequence>
<dbReference type="Gene3D" id="2.60.120.620">
    <property type="entry name" value="q2cbj1_9rhob like domain"/>
    <property type="match status" value="1"/>
</dbReference>
<dbReference type="Pfam" id="PF05721">
    <property type="entry name" value="PhyH"/>
    <property type="match status" value="1"/>
</dbReference>
<comment type="cofactor">
    <cofactor evidence="1">
        <name>Fe cation</name>
        <dbReference type="ChEBI" id="CHEBI:24875"/>
    </cofactor>
</comment>
<evidence type="ECO:0000256" key="1">
    <source>
        <dbReference type="ARBA" id="ARBA00001962"/>
    </source>
</evidence>
<dbReference type="STRING" id="1392255.A0A2I1CKE1"/>
<dbReference type="VEuPathDB" id="FungiDB:P174DRAFT_436477"/>
<evidence type="ECO:0000256" key="2">
    <source>
        <dbReference type="ARBA" id="ARBA00005830"/>
    </source>
</evidence>
<organism evidence="6 7">
    <name type="scientific">Aspergillus novofumigatus (strain IBT 16806)</name>
    <dbReference type="NCBI Taxonomy" id="1392255"/>
    <lineage>
        <taxon>Eukaryota</taxon>
        <taxon>Fungi</taxon>
        <taxon>Dikarya</taxon>
        <taxon>Ascomycota</taxon>
        <taxon>Pezizomycotina</taxon>
        <taxon>Eurotiomycetes</taxon>
        <taxon>Eurotiomycetidae</taxon>
        <taxon>Eurotiales</taxon>
        <taxon>Aspergillaceae</taxon>
        <taxon>Aspergillus</taxon>
        <taxon>Aspergillus subgen. Fumigati</taxon>
    </lineage>
</organism>
<dbReference type="PANTHER" id="PTHR20883">
    <property type="entry name" value="PHYTANOYL-COA DIOXYGENASE DOMAIN CONTAINING 1"/>
    <property type="match status" value="1"/>
</dbReference>
<evidence type="ECO:0000313" key="7">
    <source>
        <dbReference type="Proteomes" id="UP000234474"/>
    </source>
</evidence>
<gene>
    <name evidence="6" type="ORF">P174DRAFT_436477</name>
</gene>
<evidence type="ECO:0000313" key="6">
    <source>
        <dbReference type="EMBL" id="PKX98089.1"/>
    </source>
</evidence>
<proteinExistence type="inferred from homology"/>
<dbReference type="OMA" id="DKQLHFF"/>
<keyword evidence="4" id="KW-0408">Iron</keyword>
<keyword evidence="3" id="KW-0479">Metal-binding</keyword>
<dbReference type="RefSeq" id="XP_024686684.1">
    <property type="nucleotide sequence ID" value="XM_024826056.1"/>
</dbReference>
<dbReference type="InterPro" id="IPR008775">
    <property type="entry name" value="Phytyl_CoA_dOase-like"/>
</dbReference>
<keyword evidence="6" id="KW-0223">Dioxygenase</keyword>
<dbReference type="AlphaFoldDB" id="A0A2I1CKE1"/>
<evidence type="ECO:0000256" key="4">
    <source>
        <dbReference type="ARBA" id="ARBA00023004"/>
    </source>
</evidence>
<keyword evidence="7" id="KW-1185">Reference proteome</keyword>
<dbReference type="PANTHER" id="PTHR20883:SF15">
    <property type="entry name" value="PHYTANOYL-COA DIOXYGENASE DOMAIN-CONTAINING PROTEIN 1"/>
    <property type="match status" value="1"/>
</dbReference>
<name>A0A2I1CKE1_ASPN1</name>
<dbReference type="EMBL" id="MSZS01000001">
    <property type="protein sequence ID" value="PKX98089.1"/>
    <property type="molecule type" value="Genomic_DNA"/>
</dbReference>
<accession>A0A2I1CKE1</accession>
<protein>
    <submittedName>
        <fullName evidence="6">Phytanoyl-CoA dioxygenase family protein</fullName>
    </submittedName>
</protein>
<feature type="region of interest" description="Disordered" evidence="5">
    <location>
        <begin position="199"/>
        <end position="218"/>
    </location>
</feature>
<dbReference type="SUPFAM" id="SSF51197">
    <property type="entry name" value="Clavaminate synthase-like"/>
    <property type="match status" value="1"/>
</dbReference>
<comment type="caution">
    <text evidence="6">The sequence shown here is derived from an EMBL/GenBank/DDBJ whole genome shotgun (WGS) entry which is preliminary data.</text>
</comment>
<comment type="similarity">
    <text evidence="2">Belongs to the PhyH family.</text>
</comment>
<evidence type="ECO:0000256" key="5">
    <source>
        <dbReference type="SAM" id="MobiDB-lite"/>
    </source>
</evidence>
<dbReference type="GO" id="GO:0051213">
    <property type="term" value="F:dioxygenase activity"/>
    <property type="evidence" value="ECO:0007669"/>
    <property type="project" value="UniProtKB-KW"/>
</dbReference>
<reference evidence="7" key="1">
    <citation type="journal article" date="2018" name="Proc. Natl. Acad. Sci. U.S.A.">
        <title>Linking secondary metabolites to gene clusters through genome sequencing of six diverse Aspergillus species.</title>
        <authorList>
            <person name="Kaerboelling I."/>
            <person name="Vesth T.C."/>
            <person name="Frisvad J.C."/>
            <person name="Nybo J.L."/>
            <person name="Theobald S."/>
            <person name="Kuo A."/>
            <person name="Bowyer P."/>
            <person name="Matsuda Y."/>
            <person name="Mondo S."/>
            <person name="Lyhne E.K."/>
            <person name="Kogle M.E."/>
            <person name="Clum A."/>
            <person name="Lipzen A."/>
            <person name="Salamov A."/>
            <person name="Ngan C.Y."/>
            <person name="Daum C."/>
            <person name="Chiniquy J."/>
            <person name="Barry K."/>
            <person name="LaButti K."/>
            <person name="Haridas S."/>
            <person name="Simmons B.A."/>
            <person name="Magnuson J.K."/>
            <person name="Mortensen U.H."/>
            <person name="Larsen T.O."/>
            <person name="Grigoriev I.V."/>
            <person name="Baker S.E."/>
            <person name="Andersen M.R."/>
        </authorList>
    </citation>
    <scope>NUCLEOTIDE SEQUENCE [LARGE SCALE GENOMIC DNA]</scope>
    <source>
        <strain evidence="7">IBT 16806</strain>
    </source>
</reference>
<dbReference type="GeneID" id="36533381"/>
<evidence type="ECO:0000256" key="3">
    <source>
        <dbReference type="ARBA" id="ARBA00022723"/>
    </source>
</evidence>
<dbReference type="OrthoDB" id="445007at2759"/>
<keyword evidence="6" id="KW-0560">Oxidoreductase</keyword>